<dbReference type="EMBL" id="MW394391">
    <property type="protein sequence ID" value="QQV92153.1"/>
    <property type="molecule type" value="Genomic_DNA"/>
</dbReference>
<gene>
    <name evidence="5" type="ORF">vBKpMFBKp24_259</name>
</gene>
<proteinExistence type="inferred from homology"/>
<comment type="similarity">
    <text evidence="1">Belongs to the KptA/TPT1 family.</text>
</comment>
<accession>A0A7U0GBK6</accession>
<dbReference type="PANTHER" id="PTHR12684:SF2">
    <property type="entry name" value="TRNA 2'-PHOSPHOTRANSFERASE 1"/>
    <property type="match status" value="1"/>
</dbReference>
<dbReference type="GO" id="GO:0003950">
    <property type="term" value="F:NAD+ poly-ADP-ribosyltransferase activity"/>
    <property type="evidence" value="ECO:0007669"/>
    <property type="project" value="InterPro"/>
</dbReference>
<dbReference type="SUPFAM" id="SSF56399">
    <property type="entry name" value="ADP-ribosylation"/>
    <property type="match status" value="1"/>
</dbReference>
<reference evidence="5 6" key="1">
    <citation type="submission" date="2020-12" db="EMBL/GenBank/DDBJ databases">
        <title>Genomic characterization of four novel bacteriophages infecting Klebsiella pneumoniae.</title>
        <authorList>
            <person name="Estrada Bonilla B."/>
            <person name="Costa A.R."/>
            <person name="van Rossum T."/>
            <person name="Hagedoorn S."/>
            <person name="Wallinga H."/>
            <person name="Xiao M."/>
            <person name="Song W."/>
            <person name="Haas P.-J."/>
            <person name="Nobrega F.L."/>
            <person name="Brouns S.J.J."/>
        </authorList>
    </citation>
    <scope>NUCLEOTIDE SEQUENCE [LARGE SCALE GENOMIC DNA]</scope>
</reference>
<keyword evidence="3" id="KW-0520">NAD</keyword>
<organism evidence="5 6">
    <name type="scientific">Klebsiella phage vB_KpM_FBKp24</name>
    <dbReference type="NCBI Taxonomy" id="2801834"/>
    <lineage>
        <taxon>Viruses</taxon>
        <taxon>Duplodnaviria</taxon>
        <taxon>Heunggongvirae</taxon>
        <taxon>Uroviricota</taxon>
        <taxon>Caudoviricetes</taxon>
        <taxon>Chimalliviridae</taxon>
        <taxon>Maaswegvirus</taxon>
        <taxon>Maaswegvirus Kp24</taxon>
    </lineage>
</organism>
<dbReference type="InterPro" id="IPR022928">
    <property type="entry name" value="RNA_2'-PTrans_KptA"/>
</dbReference>
<dbReference type="HAMAP" id="MF_00299">
    <property type="entry name" value="KptA"/>
    <property type="match status" value="1"/>
</dbReference>
<dbReference type="SMR" id="A0A7U0GBK6"/>
<dbReference type="Pfam" id="PF01885">
    <property type="entry name" value="PTS_2-RNA"/>
    <property type="match status" value="1"/>
</dbReference>
<evidence type="ECO:0000313" key="5">
    <source>
        <dbReference type="EMBL" id="QQV92153.1"/>
    </source>
</evidence>
<dbReference type="InterPro" id="IPR002745">
    <property type="entry name" value="Ptrans_KptA/Tpt1"/>
</dbReference>
<dbReference type="GO" id="GO:0008033">
    <property type="term" value="P:tRNA processing"/>
    <property type="evidence" value="ECO:0007669"/>
    <property type="project" value="TreeGrafter"/>
</dbReference>
<sequence>MNDPIKLSKTLCFVLRHRPQALKLTPDEFGYVKLDDLIAAFSEQKKEVSLEELMYVVETDDKKRFSLSKDLSAIRAVQGHSFPVNEMSFSKETPPRVLYHGTASGNLESIFENGLNPQSRQFVHLTDHIETARLVGLRYAKKGSLVVLSVDAEKLIELGYVFYKALNGVWLVRHVPVGCFKIEEKKE</sequence>
<dbReference type="PANTHER" id="PTHR12684">
    <property type="entry name" value="PUTATIVE PHOSPHOTRANSFERASE"/>
    <property type="match status" value="1"/>
</dbReference>
<dbReference type="GO" id="GO:0000215">
    <property type="term" value="F:tRNA 2'-phosphotransferase activity"/>
    <property type="evidence" value="ECO:0007669"/>
    <property type="project" value="TreeGrafter"/>
</dbReference>
<comment type="function">
    <text evidence="4">Removes the 2'-phosphate from RNA via an intermediate in which the phosphate is ADP-ribosylated by NAD followed by a presumed transesterification to release the RNA and generate ADP-ribose 1''-2''-cyclic phosphate (APPR&gt;P). May function as an ADP-ribosylase.</text>
</comment>
<keyword evidence="2 5" id="KW-0808">Transferase</keyword>
<protein>
    <submittedName>
        <fullName evidence="5">RNA 2'-phosphotransferase</fullName>
    </submittedName>
</protein>
<evidence type="ECO:0000256" key="3">
    <source>
        <dbReference type="ARBA" id="ARBA00023027"/>
    </source>
</evidence>
<dbReference type="InterPro" id="IPR042080">
    <property type="entry name" value="RNA_2'-PTrans_N"/>
</dbReference>
<evidence type="ECO:0000313" key="6">
    <source>
        <dbReference type="Proteomes" id="UP000596381"/>
    </source>
</evidence>
<evidence type="ECO:0000256" key="2">
    <source>
        <dbReference type="ARBA" id="ARBA00022679"/>
    </source>
</evidence>
<keyword evidence="6" id="KW-1185">Reference proteome</keyword>
<dbReference type="Proteomes" id="UP000596381">
    <property type="component" value="Segment"/>
</dbReference>
<dbReference type="Gene3D" id="3.20.170.30">
    <property type="match status" value="1"/>
</dbReference>
<evidence type="ECO:0000256" key="4">
    <source>
        <dbReference type="ARBA" id="ARBA00025212"/>
    </source>
</evidence>
<dbReference type="Gene3D" id="1.10.10.970">
    <property type="entry name" value="RNA 2'-phosphotransferase, Tpt1/KptA family, N-terminal domain"/>
    <property type="match status" value="1"/>
</dbReference>
<evidence type="ECO:0000256" key="1">
    <source>
        <dbReference type="ARBA" id="ARBA00009836"/>
    </source>
</evidence>
<dbReference type="InterPro" id="IPR042081">
    <property type="entry name" value="RNA_2'-PTrans_C"/>
</dbReference>
<name>A0A7U0GBK6_9CAUD</name>